<evidence type="ECO:0000256" key="4">
    <source>
        <dbReference type="ARBA" id="ARBA00022692"/>
    </source>
</evidence>
<protein>
    <submittedName>
        <fullName evidence="15">Type-2 vomeronasal receptor</fullName>
    </submittedName>
</protein>
<keyword evidence="3" id="KW-1003">Cell membrane</keyword>
<sequence>MVVMAILSILLSGATCLILHTKGCSVGKLPLNKHKYFLPGDFIMAGILSQFYMISDPVDFTRHPSEELVDELIFFLQNYQHIMALVFAVKEINENKHILSNMSLGTDISNSYFMARWTYLASMELLSTRGRFIPNYKCDAKDWAVSAIAGPNSHICPFMANILNVYKMPQLTYGSSPLIDDKIQGAFFHRFFPNADQQIMGILKLLLYFRWIWIGLISQPDKSGERFLQNAVPLFLQKGICFDFMEEMAKETFSNDIAGAFKEFSKMYIIIMKSTANVIILYCENQVTVIFRMLPYFTEFEDIPIVRKDKVWIMPAQMEFTSLPFQKTRRMEVFHGVITFSISSKEISGFNKFLQMRNPTSEVEDHLMRVFWEEAFECSFPKDKLDKDTGMLCTGEEKLKNLPKSVFDTTLTGQSYSIYNAVYAVRHALQAMFSPKHRTRGEVGRETFLTHKAWQLNHYLRTISFNNTVGQKLSFNENGDLETGFDIVNWVTFPNQTFTKVKVGKIDPTASPNKLFTISAQDITWPAMFNQVQPLSLCNDNCCAGYRKMKIEGKPFCCYDCLPCAKGKISNQMDAVDCFYCSKDQYPNNAQNLCIQKEVTFLSYNEPLGVTLTTVSLSFSVITILVLGIFIKKQETPVVKANNRNLTYTLLIALLLSFLCTFLFVGKPDQVKCLMQQTTFSTIFSIALSCILGKTTIVVLAFMATKPDSKLRKWVGKKMAISIVLSCSLSQFTICLVWLAISPPFPDSDMHSMAEEIVLQCNAGSTTMFYTILCFLGLLTAVSFLVAFLARKLPDCFNETRFITFSMLVFCSVWISFVPTYLNTKGKYMVAVEIFSILASTAGLLGCIFSPKCYIIILRPDLNTKGCLIKK</sequence>
<keyword evidence="4 12" id="KW-0812">Transmembrane</keyword>
<evidence type="ECO:0000256" key="1">
    <source>
        <dbReference type="ARBA" id="ARBA00004651"/>
    </source>
</evidence>
<dbReference type="CDD" id="cd15283">
    <property type="entry name" value="7tmC_V2R_pheromone"/>
    <property type="match status" value="1"/>
</dbReference>
<keyword evidence="8 12" id="KW-0472">Membrane</keyword>
<dbReference type="InterPro" id="IPR000337">
    <property type="entry name" value="GPCR_3"/>
</dbReference>
<dbReference type="InterPro" id="IPR017978">
    <property type="entry name" value="GPCR_3_C"/>
</dbReference>
<comment type="subcellular location">
    <subcellularLocation>
        <location evidence="1">Cell membrane</location>
        <topology evidence="1">Multi-pass membrane protein</topology>
    </subcellularLocation>
</comment>
<dbReference type="SUPFAM" id="SSF53822">
    <property type="entry name" value="Periplasmic binding protein-like I"/>
    <property type="match status" value="1"/>
</dbReference>
<keyword evidence="10" id="KW-0325">Glycoprotein</keyword>
<keyword evidence="7" id="KW-0297">G-protein coupled receptor</keyword>
<feature type="transmembrane region" description="Helical" evidence="12">
    <location>
        <begin position="723"/>
        <end position="741"/>
    </location>
</feature>
<evidence type="ECO:0000313" key="16">
    <source>
        <dbReference type="Proteomes" id="UP001474421"/>
    </source>
</evidence>
<dbReference type="FunFam" id="2.10.50.30:FF:000002">
    <property type="entry name" value="Vomeronasal 2 receptor, h1"/>
    <property type="match status" value="1"/>
</dbReference>
<dbReference type="InterPro" id="IPR038550">
    <property type="entry name" value="GPCR_3_9-Cys_sf"/>
</dbReference>
<dbReference type="EMBL" id="JAOTOJ010000008">
    <property type="protein sequence ID" value="KAK9397837.1"/>
    <property type="molecule type" value="Genomic_DNA"/>
</dbReference>
<feature type="transmembrane region" description="Helical" evidence="12">
    <location>
        <begin position="828"/>
        <end position="849"/>
    </location>
</feature>
<evidence type="ECO:0000256" key="2">
    <source>
        <dbReference type="ARBA" id="ARBA00007242"/>
    </source>
</evidence>
<evidence type="ECO:0000256" key="11">
    <source>
        <dbReference type="ARBA" id="ARBA00023224"/>
    </source>
</evidence>
<dbReference type="GO" id="GO:0004930">
    <property type="term" value="F:G protein-coupled receptor activity"/>
    <property type="evidence" value="ECO:0007669"/>
    <property type="project" value="UniProtKB-KW"/>
</dbReference>
<comment type="similarity">
    <text evidence="2">Belongs to the G-protein coupled receptor 3 family.</text>
</comment>
<dbReference type="Pfam" id="PF01094">
    <property type="entry name" value="ANF_receptor"/>
    <property type="match status" value="1"/>
</dbReference>
<evidence type="ECO:0000259" key="14">
    <source>
        <dbReference type="PROSITE" id="PS50259"/>
    </source>
</evidence>
<evidence type="ECO:0000256" key="10">
    <source>
        <dbReference type="ARBA" id="ARBA00023180"/>
    </source>
</evidence>
<evidence type="ECO:0000256" key="5">
    <source>
        <dbReference type="ARBA" id="ARBA00022729"/>
    </source>
</evidence>
<accession>A0AAW1B7I2</accession>
<dbReference type="InterPro" id="IPR011500">
    <property type="entry name" value="GPCR_3_9-Cys_dom"/>
</dbReference>
<dbReference type="FunFam" id="3.40.50.2300:FF:000024">
    <property type="entry name" value="Vomeronasal 2, receptor 73"/>
    <property type="match status" value="1"/>
</dbReference>
<name>A0AAW1B7I2_CROAD</name>
<feature type="signal peptide" evidence="13">
    <location>
        <begin position="1"/>
        <end position="16"/>
    </location>
</feature>
<dbReference type="InterPro" id="IPR028082">
    <property type="entry name" value="Peripla_BP_I"/>
</dbReference>
<keyword evidence="11" id="KW-0807">Transducer</keyword>
<feature type="transmembrane region" description="Helical" evidence="12">
    <location>
        <begin position="678"/>
        <end position="702"/>
    </location>
</feature>
<dbReference type="AlphaFoldDB" id="A0AAW1B7I2"/>
<dbReference type="Pfam" id="PF07562">
    <property type="entry name" value="NCD3G"/>
    <property type="match status" value="1"/>
</dbReference>
<evidence type="ECO:0000256" key="7">
    <source>
        <dbReference type="ARBA" id="ARBA00023040"/>
    </source>
</evidence>
<evidence type="ECO:0000256" key="9">
    <source>
        <dbReference type="ARBA" id="ARBA00023170"/>
    </source>
</evidence>
<keyword evidence="9 15" id="KW-0675">Receptor</keyword>
<organism evidence="15 16">
    <name type="scientific">Crotalus adamanteus</name>
    <name type="common">Eastern diamondback rattlesnake</name>
    <dbReference type="NCBI Taxonomy" id="8729"/>
    <lineage>
        <taxon>Eukaryota</taxon>
        <taxon>Metazoa</taxon>
        <taxon>Chordata</taxon>
        <taxon>Craniata</taxon>
        <taxon>Vertebrata</taxon>
        <taxon>Euteleostomi</taxon>
        <taxon>Lepidosauria</taxon>
        <taxon>Squamata</taxon>
        <taxon>Bifurcata</taxon>
        <taxon>Unidentata</taxon>
        <taxon>Episquamata</taxon>
        <taxon>Toxicofera</taxon>
        <taxon>Serpentes</taxon>
        <taxon>Colubroidea</taxon>
        <taxon>Viperidae</taxon>
        <taxon>Crotalinae</taxon>
        <taxon>Crotalus</taxon>
    </lineage>
</organism>
<dbReference type="Gene3D" id="2.10.50.30">
    <property type="entry name" value="GPCR, family 3, nine cysteines domain"/>
    <property type="match status" value="1"/>
</dbReference>
<dbReference type="InterPro" id="IPR004073">
    <property type="entry name" value="GPCR_3_vmron_rcpt_2"/>
</dbReference>
<dbReference type="Proteomes" id="UP001474421">
    <property type="component" value="Unassembled WGS sequence"/>
</dbReference>
<evidence type="ECO:0000256" key="12">
    <source>
        <dbReference type="SAM" id="Phobius"/>
    </source>
</evidence>
<evidence type="ECO:0000256" key="3">
    <source>
        <dbReference type="ARBA" id="ARBA00022475"/>
    </source>
</evidence>
<dbReference type="PRINTS" id="PR00248">
    <property type="entry name" value="GPCRMGR"/>
</dbReference>
<dbReference type="InterPro" id="IPR001828">
    <property type="entry name" value="ANF_lig-bd_rcpt"/>
</dbReference>
<reference evidence="15 16" key="1">
    <citation type="journal article" date="2024" name="Proc. Natl. Acad. Sci. U.S.A.">
        <title>The genetic regulatory architecture and epigenomic basis for age-related changes in rattlesnake venom.</title>
        <authorList>
            <person name="Hogan M.P."/>
            <person name="Holding M.L."/>
            <person name="Nystrom G.S."/>
            <person name="Colston T.J."/>
            <person name="Bartlett D.A."/>
            <person name="Mason A.J."/>
            <person name="Ellsworth S.A."/>
            <person name="Rautsaw R.M."/>
            <person name="Lawrence K.C."/>
            <person name="Strickland J.L."/>
            <person name="He B."/>
            <person name="Fraser P."/>
            <person name="Margres M.J."/>
            <person name="Gilbert D.M."/>
            <person name="Gibbs H.L."/>
            <person name="Parkinson C.L."/>
            <person name="Rokyta D.R."/>
        </authorList>
    </citation>
    <scope>NUCLEOTIDE SEQUENCE [LARGE SCALE GENOMIC DNA]</scope>
    <source>
        <strain evidence="15">DRR0105</strain>
    </source>
</reference>
<gene>
    <name evidence="15" type="ORF">NXF25_021198</name>
</gene>
<evidence type="ECO:0000313" key="15">
    <source>
        <dbReference type="EMBL" id="KAK9397837.1"/>
    </source>
</evidence>
<feature type="transmembrane region" description="Helical" evidence="12">
    <location>
        <begin position="768"/>
        <end position="790"/>
    </location>
</feature>
<keyword evidence="6 12" id="KW-1133">Transmembrane helix</keyword>
<evidence type="ECO:0000256" key="6">
    <source>
        <dbReference type="ARBA" id="ARBA00022989"/>
    </source>
</evidence>
<keyword evidence="16" id="KW-1185">Reference proteome</keyword>
<dbReference type="InterPro" id="IPR000068">
    <property type="entry name" value="GPCR_3_Ca_sens_rcpt-rel"/>
</dbReference>
<feature type="domain" description="G-protein coupled receptors family 3 profile" evidence="14">
    <location>
        <begin position="608"/>
        <end position="864"/>
    </location>
</feature>
<dbReference type="PROSITE" id="PS50259">
    <property type="entry name" value="G_PROTEIN_RECEP_F3_4"/>
    <property type="match status" value="1"/>
</dbReference>
<feature type="transmembrane region" description="Helical" evidence="12">
    <location>
        <begin position="646"/>
        <end position="666"/>
    </location>
</feature>
<evidence type="ECO:0000256" key="13">
    <source>
        <dbReference type="SAM" id="SignalP"/>
    </source>
</evidence>
<dbReference type="PANTHER" id="PTHR24061:SF599">
    <property type="entry name" value="G-PROTEIN COUPLED RECEPTORS FAMILY 3 PROFILE DOMAIN-CONTAINING PROTEIN"/>
    <property type="match status" value="1"/>
</dbReference>
<dbReference type="Gene3D" id="3.40.50.2300">
    <property type="match status" value="2"/>
</dbReference>
<proteinExistence type="inferred from homology"/>
<dbReference type="PANTHER" id="PTHR24061">
    <property type="entry name" value="CALCIUM-SENSING RECEPTOR-RELATED"/>
    <property type="match status" value="1"/>
</dbReference>
<dbReference type="Pfam" id="PF00003">
    <property type="entry name" value="7tm_3"/>
    <property type="match status" value="1"/>
</dbReference>
<comment type="caution">
    <text evidence="15">The sequence shown here is derived from an EMBL/GenBank/DDBJ whole genome shotgun (WGS) entry which is preliminary data.</text>
</comment>
<dbReference type="PRINTS" id="PR01535">
    <property type="entry name" value="VOMERONASL2R"/>
</dbReference>
<feature type="transmembrane region" description="Helical" evidence="12">
    <location>
        <begin position="802"/>
        <end position="822"/>
    </location>
</feature>
<evidence type="ECO:0000256" key="8">
    <source>
        <dbReference type="ARBA" id="ARBA00023136"/>
    </source>
</evidence>
<dbReference type="GO" id="GO:0005886">
    <property type="term" value="C:plasma membrane"/>
    <property type="evidence" value="ECO:0007669"/>
    <property type="project" value="UniProtKB-SubCell"/>
</dbReference>
<feature type="transmembrane region" description="Helical" evidence="12">
    <location>
        <begin position="608"/>
        <end position="631"/>
    </location>
</feature>
<keyword evidence="5 13" id="KW-0732">Signal</keyword>
<feature type="chain" id="PRO_5043732515" evidence="13">
    <location>
        <begin position="17"/>
        <end position="871"/>
    </location>
</feature>